<accession>A0A0F9NXF0</accession>
<proteinExistence type="predicted"/>
<reference evidence="1" key="1">
    <citation type="journal article" date="2015" name="Nature">
        <title>Complex archaea that bridge the gap between prokaryotes and eukaryotes.</title>
        <authorList>
            <person name="Spang A."/>
            <person name="Saw J.H."/>
            <person name="Jorgensen S.L."/>
            <person name="Zaremba-Niedzwiedzka K."/>
            <person name="Martijn J."/>
            <person name="Lind A.E."/>
            <person name="van Eijk R."/>
            <person name="Schleper C."/>
            <person name="Guy L."/>
            <person name="Ettema T.J."/>
        </authorList>
    </citation>
    <scope>NUCLEOTIDE SEQUENCE</scope>
</reference>
<evidence type="ECO:0000313" key="1">
    <source>
        <dbReference type="EMBL" id="KKN22524.1"/>
    </source>
</evidence>
<gene>
    <name evidence="1" type="ORF">LCGC14_0914220</name>
</gene>
<dbReference type="AlphaFoldDB" id="A0A0F9NXF0"/>
<comment type="caution">
    <text evidence="1">The sequence shown here is derived from an EMBL/GenBank/DDBJ whole genome shotgun (WGS) entry which is preliminary data.</text>
</comment>
<organism evidence="1">
    <name type="scientific">marine sediment metagenome</name>
    <dbReference type="NCBI Taxonomy" id="412755"/>
    <lineage>
        <taxon>unclassified sequences</taxon>
        <taxon>metagenomes</taxon>
        <taxon>ecological metagenomes</taxon>
    </lineage>
</organism>
<dbReference type="EMBL" id="LAZR01003053">
    <property type="protein sequence ID" value="KKN22524.1"/>
    <property type="molecule type" value="Genomic_DNA"/>
</dbReference>
<name>A0A0F9NXF0_9ZZZZ</name>
<sequence>MTLQRPDGFDDDPFTIDSLWTSTQASMERARRNVQAPVSGEGGIEGIMRQQLAELNRGGVPRRNPTGILPPLR</sequence>
<protein>
    <submittedName>
        <fullName evidence="1">Uncharacterized protein</fullName>
    </submittedName>
</protein>